<proteinExistence type="inferred from homology"/>
<dbReference type="PANTHER" id="PTHR45868">
    <property type="entry name" value="HEAVY METAL-ASSOCIATED ISOPRENYLATED PLANT PROTEIN 33-RELATED"/>
    <property type="match status" value="1"/>
</dbReference>
<evidence type="ECO:0000313" key="8">
    <source>
        <dbReference type="Proteomes" id="UP000298652"/>
    </source>
</evidence>
<dbReference type="EMBL" id="CM016560">
    <property type="protein sequence ID" value="TKV91052.1"/>
    <property type="molecule type" value="Genomic_DNA"/>
</dbReference>
<dbReference type="OMA" id="QYMEMMM"/>
<dbReference type="InterPro" id="IPR006121">
    <property type="entry name" value="HMA_dom"/>
</dbReference>
<keyword evidence="3" id="KW-0636">Prenylation</keyword>
<feature type="compositionally biased region" description="Low complexity" evidence="5">
    <location>
        <begin position="148"/>
        <end position="165"/>
    </location>
</feature>
<accession>A0A4U6SV08</accession>
<evidence type="ECO:0000313" key="7">
    <source>
        <dbReference type="EMBL" id="TKV91052.1"/>
    </source>
</evidence>
<evidence type="ECO:0000256" key="5">
    <source>
        <dbReference type="SAM" id="MobiDB-lite"/>
    </source>
</evidence>
<evidence type="ECO:0000256" key="3">
    <source>
        <dbReference type="ARBA" id="ARBA00023289"/>
    </source>
</evidence>
<dbReference type="PANTHER" id="PTHR45868:SF93">
    <property type="entry name" value="OS12G0144600 PROTEIN"/>
    <property type="match status" value="1"/>
</dbReference>
<evidence type="ECO:0000259" key="6">
    <source>
        <dbReference type="PROSITE" id="PS50846"/>
    </source>
</evidence>
<feature type="region of interest" description="Disordered" evidence="5">
    <location>
        <begin position="89"/>
        <end position="135"/>
    </location>
</feature>
<evidence type="ECO:0000256" key="2">
    <source>
        <dbReference type="ARBA" id="ARBA00022723"/>
    </source>
</evidence>
<feature type="region of interest" description="Disordered" evidence="5">
    <location>
        <begin position="260"/>
        <end position="291"/>
    </location>
</feature>
<evidence type="ECO:0000256" key="4">
    <source>
        <dbReference type="ARBA" id="ARBA00024045"/>
    </source>
</evidence>
<dbReference type="InterPro" id="IPR036163">
    <property type="entry name" value="HMA_dom_sf"/>
</dbReference>
<sequence>MIKEDILKVQTCVLKVNMHCPGCEKQVKKIIHKIDGVFQSSVDKDQGKVTVSGLMDPYTVIKKLNKAHKRAQLWGPNPGVASEVQKLQLGNGGKGQPKGGEAAASGSGGGGDGAKDEEMVMPPPPPPQKHPQQLQTEMEMKGVKLPPQLMGMGGKMPMPAAAPPAKAKDLKAVKFDVPEGEEPADDDSDSDDEFDDDNDFEDDGLDDKMMMMKPMAMPPAAGGGDKKGGNGGRDNKIPVQIKGNANIGDKIAELIRAKQNQGGAGGSGKNGGGAQAPQNGKGSAPGGRNQLPVQAKKGVAAGGPPAGVVGGPMMGGMPPPPPPQPGMMMRPPNMMGGAGFPGMGQTGGRPMGGMPMGHPQNGGVGMQPAGGGSATVHGMTAGGTMPGAGLYPGGAGVSVGGGMAPAPEMMQAAWNNPVAQQQPHMMMNGDGNHVHGGAGYPPMGYGYGYGYGRPPMYHPPPHPNDNMFSDENPNSCSVM</sequence>
<feature type="region of interest" description="Disordered" evidence="5">
    <location>
        <begin position="178"/>
        <end position="241"/>
    </location>
</feature>
<feature type="compositionally biased region" description="Acidic residues" evidence="5">
    <location>
        <begin position="178"/>
        <end position="205"/>
    </location>
</feature>
<keyword evidence="1" id="KW-0488">Methylation</keyword>
<feature type="domain" description="HMA" evidence="6">
    <location>
        <begin position="9"/>
        <end position="72"/>
    </location>
</feature>
<gene>
    <name evidence="7" type="ORF">SEVIR_9G070000v2</name>
</gene>
<dbReference type="GO" id="GO:0046872">
    <property type="term" value="F:metal ion binding"/>
    <property type="evidence" value="ECO:0007669"/>
    <property type="project" value="UniProtKB-KW"/>
</dbReference>
<evidence type="ECO:0000256" key="1">
    <source>
        <dbReference type="ARBA" id="ARBA00022481"/>
    </source>
</evidence>
<keyword evidence="2" id="KW-0479">Metal-binding</keyword>
<feature type="compositionally biased region" description="Basic and acidic residues" evidence="5">
    <location>
        <begin position="224"/>
        <end position="236"/>
    </location>
</feature>
<keyword evidence="3" id="KW-0449">Lipoprotein</keyword>
<dbReference type="PROSITE" id="PS50846">
    <property type="entry name" value="HMA_2"/>
    <property type="match status" value="1"/>
</dbReference>
<reference evidence="7" key="1">
    <citation type="submission" date="2019-03" db="EMBL/GenBank/DDBJ databases">
        <title>WGS assembly of Setaria viridis.</title>
        <authorList>
            <person name="Huang P."/>
            <person name="Jenkins J."/>
            <person name="Grimwood J."/>
            <person name="Barry K."/>
            <person name="Healey A."/>
            <person name="Mamidi S."/>
            <person name="Sreedasyam A."/>
            <person name="Shu S."/>
            <person name="Feldman M."/>
            <person name="Wu J."/>
            <person name="Yu Y."/>
            <person name="Chen C."/>
            <person name="Johnson J."/>
            <person name="Rokhsar D."/>
            <person name="Baxter I."/>
            <person name="Schmutz J."/>
            <person name="Brutnell T."/>
            <person name="Kellogg E."/>
        </authorList>
    </citation>
    <scope>NUCLEOTIDE SEQUENCE [LARGE SCALE GENOMIC DNA]</scope>
</reference>
<feature type="compositionally biased region" description="Gly residues" evidence="5">
    <location>
        <begin position="262"/>
        <end position="274"/>
    </location>
</feature>
<dbReference type="Pfam" id="PF00403">
    <property type="entry name" value="HMA"/>
    <property type="match status" value="1"/>
</dbReference>
<dbReference type="Proteomes" id="UP000298652">
    <property type="component" value="Chromosome 9"/>
</dbReference>
<name>A0A4U6SV08_SETVI</name>
<feature type="region of interest" description="Disordered" evidence="5">
    <location>
        <begin position="148"/>
        <end position="167"/>
    </location>
</feature>
<dbReference type="CDD" id="cd00371">
    <property type="entry name" value="HMA"/>
    <property type="match status" value="1"/>
</dbReference>
<feature type="compositionally biased region" description="Low complexity" evidence="5">
    <location>
        <begin position="211"/>
        <end position="220"/>
    </location>
</feature>
<dbReference type="AlphaFoldDB" id="A0A4U6SV08"/>
<dbReference type="Gene3D" id="3.30.70.100">
    <property type="match status" value="1"/>
</dbReference>
<organism evidence="7 8">
    <name type="scientific">Setaria viridis</name>
    <name type="common">Green bristlegrass</name>
    <name type="synonym">Setaria italica subsp. viridis</name>
    <dbReference type="NCBI Taxonomy" id="4556"/>
    <lineage>
        <taxon>Eukaryota</taxon>
        <taxon>Viridiplantae</taxon>
        <taxon>Streptophyta</taxon>
        <taxon>Embryophyta</taxon>
        <taxon>Tracheophyta</taxon>
        <taxon>Spermatophyta</taxon>
        <taxon>Magnoliopsida</taxon>
        <taxon>Liliopsida</taxon>
        <taxon>Poales</taxon>
        <taxon>Poaceae</taxon>
        <taxon>PACMAD clade</taxon>
        <taxon>Panicoideae</taxon>
        <taxon>Panicodae</taxon>
        <taxon>Paniceae</taxon>
        <taxon>Cenchrinae</taxon>
        <taxon>Setaria</taxon>
    </lineage>
</organism>
<comment type="similarity">
    <text evidence="4">Belongs to the HIPP family.</text>
</comment>
<dbReference type="Gramene" id="TKV91052">
    <property type="protein sequence ID" value="TKV91052"/>
    <property type="gene ID" value="SEVIR_9G070000v2"/>
</dbReference>
<protein>
    <recommendedName>
        <fullName evidence="6">HMA domain-containing protein</fullName>
    </recommendedName>
</protein>
<dbReference type="SUPFAM" id="SSF55008">
    <property type="entry name" value="HMA, heavy metal-associated domain"/>
    <property type="match status" value="1"/>
</dbReference>
<keyword evidence="8" id="KW-1185">Reference proteome</keyword>